<organism evidence="1 2">
    <name type="scientific">Tanacetum coccineum</name>
    <dbReference type="NCBI Taxonomy" id="301880"/>
    <lineage>
        <taxon>Eukaryota</taxon>
        <taxon>Viridiplantae</taxon>
        <taxon>Streptophyta</taxon>
        <taxon>Embryophyta</taxon>
        <taxon>Tracheophyta</taxon>
        <taxon>Spermatophyta</taxon>
        <taxon>Magnoliopsida</taxon>
        <taxon>eudicotyledons</taxon>
        <taxon>Gunneridae</taxon>
        <taxon>Pentapetalae</taxon>
        <taxon>asterids</taxon>
        <taxon>campanulids</taxon>
        <taxon>Asterales</taxon>
        <taxon>Asteraceae</taxon>
        <taxon>Asteroideae</taxon>
        <taxon>Anthemideae</taxon>
        <taxon>Anthemidinae</taxon>
        <taxon>Tanacetum</taxon>
    </lineage>
</organism>
<reference evidence="1" key="2">
    <citation type="submission" date="2022-01" db="EMBL/GenBank/DDBJ databases">
        <authorList>
            <person name="Yamashiro T."/>
            <person name="Shiraishi A."/>
            <person name="Satake H."/>
            <person name="Nakayama K."/>
        </authorList>
    </citation>
    <scope>NUCLEOTIDE SEQUENCE</scope>
</reference>
<accession>A0ABQ5C4J8</accession>
<dbReference type="EMBL" id="BQNB010013841">
    <property type="protein sequence ID" value="GJT20868.1"/>
    <property type="molecule type" value="Genomic_DNA"/>
</dbReference>
<dbReference type="Proteomes" id="UP001151760">
    <property type="component" value="Unassembled WGS sequence"/>
</dbReference>
<gene>
    <name evidence="1" type="ORF">Tco_0890805</name>
</gene>
<keyword evidence="2" id="KW-1185">Reference proteome</keyword>
<evidence type="ECO:0000313" key="1">
    <source>
        <dbReference type="EMBL" id="GJT20868.1"/>
    </source>
</evidence>
<proteinExistence type="predicted"/>
<evidence type="ECO:0000313" key="2">
    <source>
        <dbReference type="Proteomes" id="UP001151760"/>
    </source>
</evidence>
<sequence>MSQFSLVSESNEKGEQFLFRWRYNELFSLNSWENVKSLTKYLNIKLTLLVCQHKLIEIGVFDLGDCEPELLHVDFWHTSRGKEGLVESSVLDDVKDDLVSLFLLSHSGINPHVCGTDLDFVCFMNPCLFTSSLLNFLLIHDFA</sequence>
<name>A0ABQ5C4J8_9ASTR</name>
<protein>
    <submittedName>
        <fullName evidence="1">Uncharacterized protein</fullName>
    </submittedName>
</protein>
<comment type="caution">
    <text evidence="1">The sequence shown here is derived from an EMBL/GenBank/DDBJ whole genome shotgun (WGS) entry which is preliminary data.</text>
</comment>
<reference evidence="1" key="1">
    <citation type="journal article" date="2022" name="Int. J. Mol. Sci.">
        <title>Draft Genome of Tanacetum Coccineum: Genomic Comparison of Closely Related Tanacetum-Family Plants.</title>
        <authorList>
            <person name="Yamashiro T."/>
            <person name="Shiraishi A."/>
            <person name="Nakayama K."/>
            <person name="Satake H."/>
        </authorList>
    </citation>
    <scope>NUCLEOTIDE SEQUENCE</scope>
</reference>